<dbReference type="OrthoDB" id="6597859at2759"/>
<feature type="signal peptide" evidence="1">
    <location>
        <begin position="1"/>
        <end position="16"/>
    </location>
</feature>
<dbReference type="Pfam" id="PF01607">
    <property type="entry name" value="CBM_14"/>
    <property type="match status" value="1"/>
</dbReference>
<evidence type="ECO:0000313" key="4">
    <source>
        <dbReference type="Proteomes" id="UP000292052"/>
    </source>
</evidence>
<dbReference type="SUPFAM" id="SSF57625">
    <property type="entry name" value="Invertebrate chitin-binding proteins"/>
    <property type="match status" value="1"/>
</dbReference>
<evidence type="ECO:0000259" key="2">
    <source>
        <dbReference type="PROSITE" id="PS50940"/>
    </source>
</evidence>
<comment type="caution">
    <text evidence="3">The sequence shown here is derived from an EMBL/GenBank/DDBJ whole genome shotgun (WGS) entry which is preliminary data.</text>
</comment>
<proteinExistence type="predicted"/>
<name>A0A482VP57_ASBVE</name>
<keyword evidence="1" id="KW-0732">Signal</keyword>
<dbReference type="GO" id="GO:0005576">
    <property type="term" value="C:extracellular region"/>
    <property type="evidence" value="ECO:0007669"/>
    <property type="project" value="InterPro"/>
</dbReference>
<feature type="domain" description="Chitin-binding type-2" evidence="2">
    <location>
        <begin position="93"/>
        <end position="152"/>
    </location>
</feature>
<feature type="chain" id="PRO_5019838944" evidence="1">
    <location>
        <begin position="17"/>
        <end position="213"/>
    </location>
</feature>
<dbReference type="GO" id="GO:0008061">
    <property type="term" value="F:chitin binding"/>
    <property type="evidence" value="ECO:0007669"/>
    <property type="project" value="InterPro"/>
</dbReference>
<dbReference type="AlphaFoldDB" id="A0A482VP57"/>
<sequence length="213" mass="23206">MKSLALLLISVVVANSTQFTDYRLALNLTAEEVQECTAPGLFCESCTTVASCTKTGSTFTKTIVGQCSANEKCVNGACTTASDPICDGIARIEFKCKKVGVFPDPFYCNKYYMCVNDGGTLKRFKNECEEGFGFNIATDLCSIKLINNRCVTGEYPVPLCKKLGESAAVAKKPAEYYTCVQKTVKVNGSMKTVLYPELDECPNAKIFSNNECK</sequence>
<organism evidence="3 4">
    <name type="scientific">Asbolus verrucosus</name>
    <name type="common">Desert ironclad beetle</name>
    <dbReference type="NCBI Taxonomy" id="1661398"/>
    <lineage>
        <taxon>Eukaryota</taxon>
        <taxon>Metazoa</taxon>
        <taxon>Ecdysozoa</taxon>
        <taxon>Arthropoda</taxon>
        <taxon>Hexapoda</taxon>
        <taxon>Insecta</taxon>
        <taxon>Pterygota</taxon>
        <taxon>Neoptera</taxon>
        <taxon>Endopterygota</taxon>
        <taxon>Coleoptera</taxon>
        <taxon>Polyphaga</taxon>
        <taxon>Cucujiformia</taxon>
        <taxon>Tenebrionidae</taxon>
        <taxon>Pimeliinae</taxon>
        <taxon>Asbolus</taxon>
    </lineage>
</organism>
<dbReference type="Proteomes" id="UP000292052">
    <property type="component" value="Unassembled WGS sequence"/>
</dbReference>
<dbReference type="PROSITE" id="PS50940">
    <property type="entry name" value="CHIT_BIND_II"/>
    <property type="match status" value="1"/>
</dbReference>
<dbReference type="SMART" id="SM00494">
    <property type="entry name" value="ChtBD2"/>
    <property type="match status" value="1"/>
</dbReference>
<protein>
    <submittedName>
        <fullName evidence="3">Peritrophic matrix protein 1-B</fullName>
    </submittedName>
</protein>
<evidence type="ECO:0000256" key="1">
    <source>
        <dbReference type="SAM" id="SignalP"/>
    </source>
</evidence>
<evidence type="ECO:0000313" key="3">
    <source>
        <dbReference type="EMBL" id="RZC34209.1"/>
    </source>
</evidence>
<keyword evidence="4" id="KW-1185">Reference proteome</keyword>
<dbReference type="InterPro" id="IPR002557">
    <property type="entry name" value="Chitin-bd_dom"/>
</dbReference>
<dbReference type="Gene3D" id="2.170.140.10">
    <property type="entry name" value="Chitin binding domain"/>
    <property type="match status" value="1"/>
</dbReference>
<dbReference type="EMBL" id="QDEB01082041">
    <property type="protein sequence ID" value="RZC34209.1"/>
    <property type="molecule type" value="Genomic_DNA"/>
</dbReference>
<dbReference type="InterPro" id="IPR036508">
    <property type="entry name" value="Chitin-bd_dom_sf"/>
</dbReference>
<accession>A0A482VP57</accession>
<reference evidence="3 4" key="1">
    <citation type="submission" date="2017-03" db="EMBL/GenBank/DDBJ databases">
        <title>Genome of the blue death feigning beetle - Asbolus verrucosus.</title>
        <authorList>
            <person name="Rider S.D."/>
        </authorList>
    </citation>
    <scope>NUCLEOTIDE SEQUENCE [LARGE SCALE GENOMIC DNA]</scope>
    <source>
        <strain evidence="3">Butters</strain>
        <tissue evidence="3">Head and leg muscle</tissue>
    </source>
</reference>
<gene>
    <name evidence="3" type="ORF">BDFB_013192</name>
</gene>